<name>A0A066ZTA4_HYDMR</name>
<keyword evidence="3" id="KW-1185">Reference proteome</keyword>
<evidence type="ECO:0000313" key="3">
    <source>
        <dbReference type="Proteomes" id="UP000027341"/>
    </source>
</evidence>
<dbReference type="EMBL" id="JMIU01000001">
    <property type="protein sequence ID" value="KDN95519.1"/>
    <property type="molecule type" value="Genomic_DNA"/>
</dbReference>
<reference evidence="2 3" key="1">
    <citation type="submission" date="2014-04" db="EMBL/GenBank/DDBJ databases">
        <title>Draft genome sequence of Hydrogenovibrio marinus MH-110, a model organism for aerobic H2 metabolism.</title>
        <authorList>
            <person name="Cha H.J."/>
            <person name="Jo B.H."/>
            <person name="Hwang B.H."/>
        </authorList>
    </citation>
    <scope>NUCLEOTIDE SEQUENCE [LARGE SCALE GENOMIC DNA]</scope>
    <source>
        <strain evidence="2 3">MH-110</strain>
    </source>
</reference>
<comment type="caution">
    <text evidence="2">The sequence shown here is derived from an EMBL/GenBank/DDBJ whole genome shotgun (WGS) entry which is preliminary data.</text>
</comment>
<dbReference type="PANTHER" id="PTHR38038">
    <property type="entry name" value="PENICILLIN-BINDING PROTEIN ACTIVATOR LPOA"/>
    <property type="match status" value="1"/>
</dbReference>
<gene>
    <name evidence="2" type="ORF">EI16_04245</name>
</gene>
<dbReference type="Gene3D" id="3.40.50.2300">
    <property type="match status" value="1"/>
</dbReference>
<evidence type="ECO:0008006" key="4">
    <source>
        <dbReference type="Google" id="ProtNLM"/>
    </source>
</evidence>
<dbReference type="AlphaFoldDB" id="A0A066ZTA4"/>
<evidence type="ECO:0000256" key="1">
    <source>
        <dbReference type="ARBA" id="ARBA00023136"/>
    </source>
</evidence>
<dbReference type="GO" id="GO:0009252">
    <property type="term" value="P:peptidoglycan biosynthetic process"/>
    <property type="evidence" value="ECO:0007669"/>
    <property type="project" value="TreeGrafter"/>
</dbReference>
<proteinExistence type="predicted"/>
<accession>A0A066ZTA4</accession>
<dbReference type="InterPro" id="IPR007443">
    <property type="entry name" value="LpoA"/>
</dbReference>
<protein>
    <recommendedName>
        <fullName evidence="4">Leucine-binding protein domain-containing protein</fullName>
    </recommendedName>
</protein>
<keyword evidence="1" id="KW-0472">Membrane</keyword>
<dbReference type="PANTHER" id="PTHR38038:SF1">
    <property type="entry name" value="PENICILLIN-BINDING PROTEIN ACTIVATOR LPOA"/>
    <property type="match status" value="1"/>
</dbReference>
<dbReference type="Pfam" id="PF04348">
    <property type="entry name" value="LppC"/>
    <property type="match status" value="1"/>
</dbReference>
<dbReference type="GO" id="GO:0030234">
    <property type="term" value="F:enzyme regulator activity"/>
    <property type="evidence" value="ECO:0007669"/>
    <property type="project" value="TreeGrafter"/>
</dbReference>
<dbReference type="STRING" id="28885.EI16_04245"/>
<dbReference type="SUPFAM" id="SSF53822">
    <property type="entry name" value="Periplasmic binding protein-like I"/>
    <property type="match status" value="1"/>
</dbReference>
<evidence type="ECO:0000313" key="2">
    <source>
        <dbReference type="EMBL" id="KDN95519.1"/>
    </source>
</evidence>
<organism evidence="2 3">
    <name type="scientific">Hydrogenovibrio marinus</name>
    <dbReference type="NCBI Taxonomy" id="28885"/>
    <lineage>
        <taxon>Bacteria</taxon>
        <taxon>Pseudomonadati</taxon>
        <taxon>Pseudomonadota</taxon>
        <taxon>Gammaproteobacteria</taxon>
        <taxon>Thiotrichales</taxon>
        <taxon>Piscirickettsiaceae</taxon>
        <taxon>Hydrogenovibrio</taxon>
    </lineage>
</organism>
<sequence>MAPLKGFFKTYRLFVTKWLSLLLIALFSAAIFANPQVRIYNDPIHLSPTESSDKQSSEGVHVGEKKAEGISEALSGDIQKQNTPDSTKLPLDQQIKRIDAEILLLKAELARKNGIPSHVRAYLDSLGAVDKALISPEMQLRIESLQQYLQQSPLVSPQEANDALPFKFGAQNIAVLLPLTGDYSEIGLAIQKGIQEGFPNTKLKFYDTEVFDSMLELWNLMKLTQPTFIIGPLRPGKAQVLNDLDTQVPTLLLNQIDNPKSYVRCLSLSREGYVPVLVKQLVEHQFKGVSVIVDSSQASQDLLKSFETFWSDYVEKHPDTTRSFRIHIQQVDKSMDQAVGHLVNASQSNIRKSWLQKVIKHKLHFDERSRQDLDVVVSFVSARQGVQVSPLLNFYHLGTVQHYWLPSKLPTVKDFNKSMSYWRNTYALLPRYFADQVRAYAKGSLESEQQVGIFHAFGSLAAKVAQSINDSSVRSLPSILGEVMLDEHRSATILPEEFWLNKGSFSVVQLP</sequence>
<dbReference type="GO" id="GO:0031241">
    <property type="term" value="C:periplasmic side of cell outer membrane"/>
    <property type="evidence" value="ECO:0007669"/>
    <property type="project" value="TreeGrafter"/>
</dbReference>
<dbReference type="Proteomes" id="UP000027341">
    <property type="component" value="Unassembled WGS sequence"/>
</dbReference>
<dbReference type="InterPro" id="IPR028082">
    <property type="entry name" value="Peripla_BP_I"/>
</dbReference>